<dbReference type="AlphaFoldDB" id="A0A401S303"/>
<keyword evidence="2" id="KW-0472">Membrane</keyword>
<keyword evidence="2" id="KW-1133">Transmembrane helix</keyword>
<protein>
    <submittedName>
        <fullName evidence="3">Uncharacterized protein</fullName>
    </submittedName>
</protein>
<feature type="transmembrane region" description="Helical" evidence="2">
    <location>
        <begin position="320"/>
        <end position="347"/>
    </location>
</feature>
<feature type="region of interest" description="Disordered" evidence="1">
    <location>
        <begin position="672"/>
        <end position="703"/>
    </location>
</feature>
<dbReference type="EMBL" id="BEZZ01000065">
    <property type="protein sequence ID" value="GCC24746.1"/>
    <property type="molecule type" value="Genomic_DNA"/>
</dbReference>
<accession>A0A401S303</accession>
<feature type="compositionally biased region" description="Basic and acidic residues" evidence="1">
    <location>
        <begin position="498"/>
        <end position="508"/>
    </location>
</feature>
<keyword evidence="2" id="KW-0812">Transmembrane</keyword>
<dbReference type="Proteomes" id="UP000287033">
    <property type="component" value="Unassembled WGS sequence"/>
</dbReference>
<feature type="compositionally biased region" description="Polar residues" evidence="1">
    <location>
        <begin position="480"/>
        <end position="496"/>
    </location>
</feature>
<name>A0A401S303_CHIPU</name>
<keyword evidence="4" id="KW-1185">Reference proteome</keyword>
<evidence type="ECO:0000256" key="1">
    <source>
        <dbReference type="SAM" id="MobiDB-lite"/>
    </source>
</evidence>
<dbReference type="STRING" id="137246.A0A401S303"/>
<reference evidence="3 4" key="1">
    <citation type="journal article" date="2018" name="Nat. Ecol. Evol.">
        <title>Shark genomes provide insights into elasmobranch evolution and the origin of vertebrates.</title>
        <authorList>
            <person name="Hara Y"/>
            <person name="Yamaguchi K"/>
            <person name="Onimaru K"/>
            <person name="Kadota M"/>
            <person name="Koyanagi M"/>
            <person name="Keeley SD"/>
            <person name="Tatsumi K"/>
            <person name="Tanaka K"/>
            <person name="Motone F"/>
            <person name="Kageyama Y"/>
            <person name="Nozu R"/>
            <person name="Adachi N"/>
            <person name="Nishimura O"/>
            <person name="Nakagawa R"/>
            <person name="Tanegashima C"/>
            <person name="Kiyatake I"/>
            <person name="Matsumoto R"/>
            <person name="Murakumo K"/>
            <person name="Nishida K"/>
            <person name="Terakita A"/>
            <person name="Kuratani S"/>
            <person name="Sato K"/>
            <person name="Hyodo S Kuraku.S."/>
        </authorList>
    </citation>
    <scope>NUCLEOTIDE SEQUENCE [LARGE SCALE GENOMIC DNA]</scope>
</reference>
<organism evidence="3 4">
    <name type="scientific">Chiloscyllium punctatum</name>
    <name type="common">Brownbanded bambooshark</name>
    <name type="synonym">Hemiscyllium punctatum</name>
    <dbReference type="NCBI Taxonomy" id="137246"/>
    <lineage>
        <taxon>Eukaryota</taxon>
        <taxon>Metazoa</taxon>
        <taxon>Chordata</taxon>
        <taxon>Craniata</taxon>
        <taxon>Vertebrata</taxon>
        <taxon>Chondrichthyes</taxon>
        <taxon>Elasmobranchii</taxon>
        <taxon>Galeomorphii</taxon>
        <taxon>Galeoidea</taxon>
        <taxon>Orectolobiformes</taxon>
        <taxon>Hemiscylliidae</taxon>
        <taxon>Chiloscyllium</taxon>
    </lineage>
</organism>
<dbReference type="OrthoDB" id="9943662at2759"/>
<feature type="compositionally biased region" description="Basic and acidic residues" evidence="1">
    <location>
        <begin position="444"/>
        <end position="456"/>
    </location>
</feature>
<evidence type="ECO:0000256" key="2">
    <source>
        <dbReference type="SAM" id="Phobius"/>
    </source>
</evidence>
<gene>
    <name evidence="3" type="ORF">chiPu_0003148</name>
</gene>
<feature type="region of interest" description="Disordered" evidence="1">
    <location>
        <begin position="420"/>
        <end position="570"/>
    </location>
</feature>
<comment type="caution">
    <text evidence="3">The sequence shown here is derived from an EMBL/GenBank/DDBJ whole genome shotgun (WGS) entry which is preliminary data.</text>
</comment>
<evidence type="ECO:0000313" key="4">
    <source>
        <dbReference type="Proteomes" id="UP000287033"/>
    </source>
</evidence>
<feature type="compositionally biased region" description="Polar residues" evidence="1">
    <location>
        <begin position="509"/>
        <end position="545"/>
    </location>
</feature>
<sequence length="703" mass="74954">MCRPGLSGVCRLSLKGVLARSLGGVSARSLESKSAWSLGGVLVQSLGGVSARSLEDVPARSLRGVLARSLEGKSARSLGGVSAQSLKGTSAQSLKGKSARSLRGVSARSLGGVSGRSLRGLSAQSLKDVSARSPKGVSAWSLRGVSAQFLKGVSARSLEGVSAQSLRGLSTWSLWGVSAQSLRGLSTWSLRGVSARSLEGVSAQSLGCVGPVSQERVGLVSRECVAQSLKDVLAWSLEDVSAWSLEGVSAWSLRGVSARCLRGVSTWSLGSVSAWSLEVVPAWSLRGVLARSLRGILLVPVTGQSTVGDGQQESNSLQKYLVAALVLLVIVLLACAAAIFGVSLIYFKLLQPIPPIIECKQLHFLFQIRKMLSEKDDETYAQIGANLAHITQMRKDQDLINMNGNVKGNNCIGQVEIGKEHDTEGRSARSSYLKLPDGTTSAKSPDKAMLDMDSSKDSSVNGVRGDSRLADNIPKYASPPSYSNAIRNGSRNTVTQVEKPKGNHESVTQRELNNSQSNVLQQSPGLRTFSPTSSSGCAVAQTIQKTAKKPKPETGHLATNPPEGSSPDSSIYAIYDVPRPCLCSSMCRGVVWHTSTFQHNTLKRSLSEIGPTAFELPLEMLQDNKYAVPRPVTFPSNVNYETDFKNLEKCSSKDSGVLSYVDSQLLDLIPEGNEPHLETKSNLESKQRQAADKESPGDTSLFI</sequence>
<feature type="compositionally biased region" description="Basic and acidic residues" evidence="1">
    <location>
        <begin position="673"/>
        <end position="696"/>
    </location>
</feature>
<proteinExistence type="predicted"/>
<evidence type="ECO:0000313" key="3">
    <source>
        <dbReference type="EMBL" id="GCC24746.1"/>
    </source>
</evidence>